<evidence type="ECO:0000259" key="5">
    <source>
        <dbReference type="PROSITE" id="PS50949"/>
    </source>
</evidence>
<dbReference type="PROSITE" id="PS50949">
    <property type="entry name" value="HTH_GNTR"/>
    <property type="match status" value="1"/>
</dbReference>
<protein>
    <submittedName>
        <fullName evidence="6">GntR family transcriptional regulator</fullName>
    </submittedName>
</protein>
<keyword evidence="2" id="KW-0238">DNA-binding</keyword>
<evidence type="ECO:0000313" key="6">
    <source>
        <dbReference type="EMBL" id="MBW3096258.1"/>
    </source>
</evidence>
<feature type="domain" description="HTH gntR-type" evidence="5">
    <location>
        <begin position="26"/>
        <end position="93"/>
    </location>
</feature>
<dbReference type="CDD" id="cd07377">
    <property type="entry name" value="WHTH_GntR"/>
    <property type="match status" value="1"/>
</dbReference>
<dbReference type="PANTHER" id="PTHR43537">
    <property type="entry name" value="TRANSCRIPTIONAL REGULATOR, GNTR FAMILY"/>
    <property type="match status" value="1"/>
</dbReference>
<reference evidence="6" key="1">
    <citation type="submission" date="2021-07" db="EMBL/GenBank/DDBJ databases">
        <title>Pseudohoeflea marina sp. nov. a polyhydroxyalcanoate-producing bacterium.</title>
        <authorList>
            <person name="Zheng W."/>
            <person name="Yu S."/>
            <person name="Huang Y."/>
        </authorList>
    </citation>
    <scope>NUCLEOTIDE SEQUENCE</scope>
    <source>
        <strain evidence="6">DP4N28-3</strain>
    </source>
</reference>
<dbReference type="Proteomes" id="UP001430804">
    <property type="component" value="Unassembled WGS sequence"/>
</dbReference>
<feature type="compositionally biased region" description="Basic and acidic residues" evidence="4">
    <location>
        <begin position="1"/>
        <end position="15"/>
    </location>
</feature>
<evidence type="ECO:0000256" key="4">
    <source>
        <dbReference type="SAM" id="MobiDB-lite"/>
    </source>
</evidence>
<organism evidence="6 7">
    <name type="scientific">Pseudohoeflea coraliihabitans</name>
    <dbReference type="NCBI Taxonomy" id="2860393"/>
    <lineage>
        <taxon>Bacteria</taxon>
        <taxon>Pseudomonadati</taxon>
        <taxon>Pseudomonadota</taxon>
        <taxon>Alphaproteobacteria</taxon>
        <taxon>Hyphomicrobiales</taxon>
        <taxon>Rhizobiaceae</taxon>
        <taxon>Pseudohoeflea</taxon>
    </lineage>
</organism>
<dbReference type="EMBL" id="JAHWQX010000001">
    <property type="protein sequence ID" value="MBW3096258.1"/>
    <property type="molecule type" value="Genomic_DNA"/>
</dbReference>
<gene>
    <name evidence="6" type="ORF">KY465_03070</name>
</gene>
<evidence type="ECO:0000313" key="7">
    <source>
        <dbReference type="Proteomes" id="UP001430804"/>
    </source>
</evidence>
<proteinExistence type="predicted"/>
<dbReference type="InterPro" id="IPR011711">
    <property type="entry name" value="GntR_C"/>
</dbReference>
<dbReference type="InterPro" id="IPR000524">
    <property type="entry name" value="Tscrpt_reg_HTH_GntR"/>
</dbReference>
<keyword evidence="1" id="KW-0805">Transcription regulation</keyword>
<comment type="caution">
    <text evidence="6">The sequence shown here is derived from an EMBL/GenBank/DDBJ whole genome shotgun (WGS) entry which is preliminary data.</text>
</comment>
<dbReference type="Pfam" id="PF00392">
    <property type="entry name" value="GntR"/>
    <property type="match status" value="1"/>
</dbReference>
<evidence type="ECO:0000256" key="3">
    <source>
        <dbReference type="ARBA" id="ARBA00023163"/>
    </source>
</evidence>
<feature type="compositionally biased region" description="Basic residues" evidence="4">
    <location>
        <begin position="16"/>
        <end position="27"/>
    </location>
</feature>
<evidence type="ECO:0000256" key="2">
    <source>
        <dbReference type="ARBA" id="ARBA00023125"/>
    </source>
</evidence>
<evidence type="ECO:0000256" key="1">
    <source>
        <dbReference type="ARBA" id="ARBA00023015"/>
    </source>
</evidence>
<keyword evidence="7" id="KW-1185">Reference proteome</keyword>
<name>A0ABS6WKT3_9HYPH</name>
<keyword evidence="3" id="KW-0804">Transcription</keyword>
<dbReference type="PANTHER" id="PTHR43537:SF24">
    <property type="entry name" value="GLUCONATE OPERON TRANSCRIPTIONAL REPRESSOR"/>
    <property type="match status" value="1"/>
</dbReference>
<sequence>MDKEKQLAVAHEPRTTHRTQSRAKGRRLSASIYEEVRDRICQLVYPPQHLIREAELADEFGISRTPVRQALQRLEIEGYVETRNGVGTIVTAIDIPAFRDIYAMRLQLTTLIGQMNPKPGKPRMVEKASELLARARELAAGKDLHEFWLINLERHAIILSLIGNSALRELYDSYYFRTSRVWYLVIDQIWEDQTLALSEELEDLCKALELGNAQVVCNVEYNHLSYYLKMFERFAASGET</sequence>
<dbReference type="SMART" id="SM00345">
    <property type="entry name" value="HTH_GNTR"/>
    <property type="match status" value="1"/>
</dbReference>
<feature type="region of interest" description="Disordered" evidence="4">
    <location>
        <begin position="1"/>
        <end position="27"/>
    </location>
</feature>
<accession>A0ABS6WKT3</accession>
<dbReference type="Pfam" id="PF07729">
    <property type="entry name" value="FCD"/>
    <property type="match status" value="1"/>
</dbReference>
<dbReference type="RefSeq" id="WP_219158308.1">
    <property type="nucleotide sequence ID" value="NZ_JAHWQX010000001.1"/>
</dbReference>